<dbReference type="Proteomes" id="UP000472264">
    <property type="component" value="Chromosome 2"/>
</dbReference>
<reference evidence="2" key="3">
    <citation type="submission" date="2025-09" db="UniProtKB">
        <authorList>
            <consortium name="Ensembl"/>
        </authorList>
    </citation>
    <scope>IDENTIFICATION</scope>
</reference>
<keyword evidence="3" id="KW-1185">Reference proteome</keyword>
<accession>A0A665TTS5</accession>
<dbReference type="GO" id="GO:0042981">
    <property type="term" value="P:regulation of apoptotic process"/>
    <property type="evidence" value="ECO:0007669"/>
    <property type="project" value="InterPro"/>
</dbReference>
<evidence type="ECO:0000313" key="2">
    <source>
        <dbReference type="Ensembl" id="ENSENLP00000008561.1"/>
    </source>
</evidence>
<organism evidence="2 3">
    <name type="scientific">Echeneis naucrates</name>
    <name type="common">Live sharksucker</name>
    <dbReference type="NCBI Taxonomy" id="173247"/>
    <lineage>
        <taxon>Eukaryota</taxon>
        <taxon>Metazoa</taxon>
        <taxon>Chordata</taxon>
        <taxon>Craniata</taxon>
        <taxon>Vertebrata</taxon>
        <taxon>Euteleostomi</taxon>
        <taxon>Actinopterygii</taxon>
        <taxon>Neopterygii</taxon>
        <taxon>Teleostei</taxon>
        <taxon>Neoteleostei</taxon>
        <taxon>Acanthomorphata</taxon>
        <taxon>Carangaria</taxon>
        <taxon>Carangiformes</taxon>
        <taxon>Echeneidae</taxon>
        <taxon>Echeneis</taxon>
    </lineage>
</organism>
<dbReference type="Ensembl" id="ENSENLT00000008973.1">
    <property type="protein sequence ID" value="ENSENLP00000008561.1"/>
    <property type="gene ID" value="ENSENLG00000004185.1"/>
</dbReference>
<dbReference type="InParanoid" id="A0A665TTS5"/>
<evidence type="ECO:0000313" key="3">
    <source>
        <dbReference type="Proteomes" id="UP000472264"/>
    </source>
</evidence>
<dbReference type="SUPFAM" id="SSF47986">
    <property type="entry name" value="DEATH domain"/>
    <property type="match status" value="1"/>
</dbReference>
<name>A0A665TTS5_ECHNA</name>
<dbReference type="AlphaFoldDB" id="A0A665TTS5"/>
<dbReference type="OMA" id="NPYCCRE"/>
<evidence type="ECO:0000259" key="1">
    <source>
        <dbReference type="PROSITE" id="PS50209"/>
    </source>
</evidence>
<dbReference type="PROSITE" id="PS50209">
    <property type="entry name" value="CARD"/>
    <property type="match status" value="1"/>
</dbReference>
<protein>
    <recommendedName>
        <fullName evidence="1">CARD domain-containing protein</fullName>
    </recommendedName>
</protein>
<sequence length="87" mass="9856">MLDQLLLARTELIQRVSDTVLNQLLDKLLERGVISDEEMQSARTKSRAEKARDVIDSVRRKGREASSFLIAALCQLDPLLRALGFIF</sequence>
<dbReference type="Pfam" id="PF00619">
    <property type="entry name" value="CARD"/>
    <property type="match status" value="1"/>
</dbReference>
<reference evidence="2" key="2">
    <citation type="submission" date="2025-08" db="UniProtKB">
        <authorList>
            <consortium name="Ensembl"/>
        </authorList>
    </citation>
    <scope>IDENTIFICATION</scope>
</reference>
<dbReference type="InterPro" id="IPR001315">
    <property type="entry name" value="CARD"/>
</dbReference>
<dbReference type="InterPro" id="IPR011029">
    <property type="entry name" value="DEATH-like_dom_sf"/>
</dbReference>
<proteinExistence type="predicted"/>
<feature type="domain" description="CARD" evidence="1">
    <location>
        <begin position="1"/>
        <end position="78"/>
    </location>
</feature>
<dbReference type="Gene3D" id="1.10.533.10">
    <property type="entry name" value="Death Domain, Fas"/>
    <property type="match status" value="1"/>
</dbReference>
<reference evidence="2" key="1">
    <citation type="submission" date="2021-04" db="EMBL/GenBank/DDBJ databases">
        <authorList>
            <consortium name="Wellcome Sanger Institute Data Sharing"/>
        </authorList>
    </citation>
    <scope>NUCLEOTIDE SEQUENCE [LARGE SCALE GENOMIC DNA]</scope>
</reference>